<feature type="domain" description="Transposable element P transposase-like RNase H" evidence="1">
    <location>
        <begin position="8"/>
        <end position="138"/>
    </location>
</feature>
<dbReference type="Pfam" id="PF21787">
    <property type="entry name" value="TNP-like_RNaseH_N"/>
    <property type="match status" value="1"/>
</dbReference>
<organism evidence="5 6">
    <name type="scientific">Phlebotomus papatasi</name>
    <name type="common">Sandfly</name>
    <dbReference type="NCBI Taxonomy" id="29031"/>
    <lineage>
        <taxon>Eukaryota</taxon>
        <taxon>Metazoa</taxon>
        <taxon>Ecdysozoa</taxon>
        <taxon>Arthropoda</taxon>
        <taxon>Hexapoda</taxon>
        <taxon>Insecta</taxon>
        <taxon>Pterygota</taxon>
        <taxon>Neoptera</taxon>
        <taxon>Endopterygota</taxon>
        <taxon>Diptera</taxon>
        <taxon>Nematocera</taxon>
        <taxon>Psychodoidea</taxon>
        <taxon>Psychodidae</taxon>
        <taxon>Phlebotomus</taxon>
        <taxon>Phlebotomus</taxon>
    </lineage>
</organism>
<evidence type="ECO:0000259" key="2">
    <source>
        <dbReference type="Pfam" id="PF21788"/>
    </source>
</evidence>
<dbReference type="PANTHER" id="PTHR47577:SF2">
    <property type="entry name" value="THAP DOMAIN CONTAINING 9"/>
    <property type="match status" value="1"/>
</dbReference>
<keyword evidence="6" id="KW-1185">Reference proteome</keyword>
<dbReference type="InterPro" id="IPR048367">
    <property type="entry name" value="TNP-like_RNaseH_C"/>
</dbReference>
<accession>A0A1B0DIH9</accession>
<dbReference type="InterPro" id="IPR048366">
    <property type="entry name" value="TNP-like_GBD"/>
</dbReference>
<evidence type="ECO:0000259" key="1">
    <source>
        <dbReference type="Pfam" id="PF21787"/>
    </source>
</evidence>
<dbReference type="AlphaFoldDB" id="A0A1B0DIH9"/>
<dbReference type="Proteomes" id="UP000092462">
    <property type="component" value="Unassembled WGS sequence"/>
</dbReference>
<protein>
    <recommendedName>
        <fullName evidence="7">THAP domain-containing protein 9</fullName>
    </recommendedName>
</protein>
<feature type="domain" description="Transposable element P transposase-like GTP-binding insertion" evidence="2">
    <location>
        <begin position="168"/>
        <end position="287"/>
    </location>
</feature>
<dbReference type="Pfam" id="PF22824">
    <property type="entry name" value="THAP9_C"/>
    <property type="match status" value="1"/>
</dbReference>
<sequence>WYKSVDSAPGFSSEALKAIQNAQEFANHQLFVHLSFDEMSIRKQSEWVGGKRYGHVDFGNGDNREEELASEMLVFLVTCINAGWKIPLGYFPCHRPSGEQKANLLKMAITNLQETKVRLTGVTCDGAPTNLSALRILGCHWAYPSTKTTFTVSNNSQENLAFYPDPVHMIKLVRTAIAETGPFVNGKGEKIDWVFMQRLVELQEKEGLHAATKIRRAHIEFRRQKMKVRLAVQVLSRSVGIAIGYCNRELKMQEFQDSEATEEFTIIFNDIFDILNSHSLSGYGFKKALCFENIHEVAEYSEFASEYISTLTYPDGLKLIESPRKTGFLGILTCLKNLPFLYTLVVENSGLTYLPTYKLNQDHLEMFFGQCRSRYGSNNNPTVRQFIASYKRIATHCQIRDKGTGNCVPIENITILHTSQTKPTNIINSTNRSLTDDQENNVEAFEEFCALNMLEHILTLPELSPYSQKVTQYIGGFVTRSLQNALKCEECIESLEGSSNSNSLIWYKTLGYLKFPSKSVEKICVMTERVLRTYDIKDEKTFRKISNTVKHEMAQTNVFDFKNPAHTVQHRLLLIQAVCEKYLNTRYYYEHKKTKPTIGIVARFDILLTVNCFSVEEQRRFFLQKSGQ</sequence>
<evidence type="ECO:0000313" key="6">
    <source>
        <dbReference type="Proteomes" id="UP000092462"/>
    </source>
</evidence>
<evidence type="ECO:0008006" key="7">
    <source>
        <dbReference type="Google" id="ProtNLM"/>
    </source>
</evidence>
<reference evidence="5" key="1">
    <citation type="submission" date="2022-08" db="UniProtKB">
        <authorList>
            <consortium name="EnsemblMetazoa"/>
        </authorList>
    </citation>
    <scope>IDENTIFICATION</scope>
    <source>
        <strain evidence="5">Israel</strain>
    </source>
</reference>
<evidence type="ECO:0000259" key="3">
    <source>
        <dbReference type="Pfam" id="PF21789"/>
    </source>
</evidence>
<evidence type="ECO:0000313" key="5">
    <source>
        <dbReference type="EnsemblMetazoa" id="PPAI007964-PA"/>
    </source>
</evidence>
<feature type="domain" description="Transposable element P transposase-like RNase H C-terminal" evidence="3">
    <location>
        <begin position="357"/>
        <end position="391"/>
    </location>
</feature>
<proteinExistence type="predicted"/>
<dbReference type="InterPro" id="IPR055035">
    <property type="entry name" value="THAP9_C"/>
</dbReference>
<dbReference type="Pfam" id="PF21788">
    <property type="entry name" value="TNP-like_GBD"/>
    <property type="match status" value="1"/>
</dbReference>
<dbReference type="Pfam" id="PF21789">
    <property type="entry name" value="TNP-like_RNaseH_C"/>
    <property type="match status" value="1"/>
</dbReference>
<dbReference type="EMBL" id="AJVK01034414">
    <property type="status" value="NOT_ANNOTATED_CDS"/>
    <property type="molecule type" value="Genomic_DNA"/>
</dbReference>
<dbReference type="InterPro" id="IPR048365">
    <property type="entry name" value="TNP-like_RNaseH_N"/>
</dbReference>
<name>A0A1B0DIH9_PHLPP</name>
<evidence type="ECO:0000259" key="4">
    <source>
        <dbReference type="Pfam" id="PF22824"/>
    </source>
</evidence>
<feature type="domain" description="DNA transposase THAP9 C-terminal" evidence="4">
    <location>
        <begin position="461"/>
        <end position="535"/>
    </location>
</feature>
<dbReference type="VEuPathDB" id="VectorBase:PPAPM1_012596"/>
<dbReference type="EnsemblMetazoa" id="PPAI007964-RA">
    <property type="protein sequence ID" value="PPAI007964-PA"/>
    <property type="gene ID" value="PPAI007964"/>
</dbReference>
<dbReference type="VEuPathDB" id="VectorBase:PPAI007964"/>
<dbReference type="PANTHER" id="PTHR47577">
    <property type="entry name" value="THAP DOMAIN-CONTAINING PROTEIN 6"/>
    <property type="match status" value="1"/>
</dbReference>